<keyword evidence="3" id="KW-0732">Signal</keyword>
<dbReference type="EMBL" id="FUYB01000013">
    <property type="protein sequence ID" value="SKA84890.1"/>
    <property type="molecule type" value="Genomic_DNA"/>
</dbReference>
<reference evidence="4 5" key="1">
    <citation type="submission" date="2017-02" db="EMBL/GenBank/DDBJ databases">
        <authorList>
            <person name="Peterson S.W."/>
        </authorList>
    </citation>
    <scope>NUCLEOTIDE SEQUENCE [LARGE SCALE GENOMIC DNA]</scope>
    <source>
        <strain evidence="4 5">ATCC 49788</strain>
    </source>
</reference>
<feature type="compositionally biased region" description="Polar residues" evidence="1">
    <location>
        <begin position="296"/>
        <end position="305"/>
    </location>
</feature>
<gene>
    <name evidence="4" type="ORF">SAMN02745130_02548</name>
</gene>
<dbReference type="Gene3D" id="1.10.287.1490">
    <property type="match status" value="1"/>
</dbReference>
<dbReference type="STRING" id="92487.SAMN02745130_02548"/>
<evidence type="ECO:0000256" key="3">
    <source>
        <dbReference type="SAM" id="SignalP"/>
    </source>
</evidence>
<evidence type="ECO:0000313" key="5">
    <source>
        <dbReference type="Proteomes" id="UP000190460"/>
    </source>
</evidence>
<sequence length="607" mass="64685">MLKPILPIMLLGLALSMPVEATRSYGPVKDQDTLWSIATQLRPDQGATVQQTMLALYYKNPQAFASNNINSLMKGAVLKAPNSAEARRYQRLGALREARKHNVYWTRGAQLPYTVPPPVPKIKERANPKRSKVVTVKASVSEASPSRSTARSTERRITRLQAQLQSVESKNQRLAAELQALQAKQTQSKSSPQLDAQVKKLKLELQELTSVLGQKDNHIKTLQASLKNASETIKSQHADNMRLYDKLKEVSPSSLPASPSSEGKSELKLTTVEASTAAVASKNQGSKDTPPKSVWADQQTTPNKQASTTPTESTPTESASTESASTESASTESASTESASTKSTPTESTPTESTPTESTPTESTPTESVPSKVNNTSDPKALNSPEPQTNPPTAAPSASEASQTSPESSTLAAAVPNTVTTAIPSSSPTATASNTDDKATQPTAGKTGSEATDQGVDKNTDQDKSTSPEAVAASTASEIKAPSGAQAVAQLTPTNEVKTSGSVPVSQMLAQPHSVSTPAGDKVNSSSAPLRGVSPLALAIALISLLFILALVWRAFLQHREMRQLEQEEARMAERMRKRLEENQAAMATNLVERKETDLASNTEIKF</sequence>
<feature type="compositionally biased region" description="Polar residues" evidence="1">
    <location>
        <begin position="369"/>
        <end position="378"/>
    </location>
</feature>
<organism evidence="4 5">
    <name type="scientific">Thiothrix eikelboomii</name>
    <dbReference type="NCBI Taxonomy" id="92487"/>
    <lineage>
        <taxon>Bacteria</taxon>
        <taxon>Pseudomonadati</taxon>
        <taxon>Pseudomonadota</taxon>
        <taxon>Gammaproteobacteria</taxon>
        <taxon>Thiotrichales</taxon>
        <taxon>Thiotrichaceae</taxon>
        <taxon>Thiothrix</taxon>
    </lineage>
</organism>
<dbReference type="Proteomes" id="UP000190460">
    <property type="component" value="Unassembled WGS sequence"/>
</dbReference>
<keyword evidence="2" id="KW-0812">Transmembrane</keyword>
<feature type="transmembrane region" description="Helical" evidence="2">
    <location>
        <begin position="536"/>
        <end position="557"/>
    </location>
</feature>
<evidence type="ECO:0000313" key="4">
    <source>
        <dbReference type="EMBL" id="SKA84890.1"/>
    </source>
</evidence>
<keyword evidence="5" id="KW-1185">Reference proteome</keyword>
<feature type="compositionally biased region" description="Low complexity" evidence="1">
    <location>
        <begin position="420"/>
        <end position="433"/>
    </location>
</feature>
<dbReference type="NCBIfam" id="TIGR03505">
    <property type="entry name" value="FimV_core"/>
    <property type="match status" value="1"/>
</dbReference>
<dbReference type="AlphaFoldDB" id="A0A1T4X5F9"/>
<evidence type="ECO:0000256" key="1">
    <source>
        <dbReference type="SAM" id="MobiDB-lite"/>
    </source>
</evidence>
<feature type="compositionally biased region" description="Low complexity" evidence="1">
    <location>
        <begin position="306"/>
        <end position="368"/>
    </location>
</feature>
<protein>
    <submittedName>
        <fullName evidence="4">FimV N-terminal domain-containing protein</fullName>
    </submittedName>
</protein>
<dbReference type="OrthoDB" id="5298707at2"/>
<feature type="compositionally biased region" description="Polar residues" evidence="1">
    <location>
        <begin position="141"/>
        <end position="151"/>
    </location>
</feature>
<name>A0A1T4X5F9_9GAMM</name>
<accession>A0A1T4X5F9</accession>
<feature type="compositionally biased region" description="Polar residues" evidence="1">
    <location>
        <begin position="440"/>
        <end position="452"/>
    </location>
</feature>
<feature type="region of interest" description="Disordered" evidence="1">
    <location>
        <begin position="116"/>
        <end position="156"/>
    </location>
</feature>
<feature type="compositionally biased region" description="Basic and acidic residues" evidence="1">
    <location>
        <begin position="455"/>
        <end position="466"/>
    </location>
</feature>
<evidence type="ECO:0000256" key="2">
    <source>
        <dbReference type="SAM" id="Phobius"/>
    </source>
</evidence>
<feature type="compositionally biased region" description="Low complexity" evidence="1">
    <location>
        <begin position="395"/>
        <end position="410"/>
    </location>
</feature>
<feature type="signal peptide" evidence="3">
    <location>
        <begin position="1"/>
        <end position="21"/>
    </location>
</feature>
<dbReference type="RefSeq" id="WP_078923008.1">
    <property type="nucleotide sequence ID" value="NZ_FUYB01000013.1"/>
</dbReference>
<keyword evidence="2" id="KW-0472">Membrane</keyword>
<dbReference type="InterPro" id="IPR020012">
    <property type="entry name" value="LysM_FimV"/>
</dbReference>
<keyword evidence="2" id="KW-1133">Transmembrane helix</keyword>
<feature type="region of interest" description="Disordered" evidence="1">
    <location>
        <begin position="275"/>
        <end position="487"/>
    </location>
</feature>
<proteinExistence type="predicted"/>
<feature type="chain" id="PRO_5010546493" evidence="3">
    <location>
        <begin position="22"/>
        <end position="607"/>
    </location>
</feature>